<dbReference type="GO" id="GO:0003964">
    <property type="term" value="F:RNA-directed DNA polymerase activity"/>
    <property type="evidence" value="ECO:0007669"/>
    <property type="project" value="UniProtKB-KW"/>
</dbReference>
<evidence type="ECO:0000313" key="1">
    <source>
        <dbReference type="EMBL" id="GJT92620.1"/>
    </source>
</evidence>
<organism evidence="1 2">
    <name type="scientific">Tanacetum coccineum</name>
    <dbReference type="NCBI Taxonomy" id="301880"/>
    <lineage>
        <taxon>Eukaryota</taxon>
        <taxon>Viridiplantae</taxon>
        <taxon>Streptophyta</taxon>
        <taxon>Embryophyta</taxon>
        <taxon>Tracheophyta</taxon>
        <taxon>Spermatophyta</taxon>
        <taxon>Magnoliopsida</taxon>
        <taxon>eudicotyledons</taxon>
        <taxon>Gunneridae</taxon>
        <taxon>Pentapetalae</taxon>
        <taxon>asterids</taxon>
        <taxon>campanulids</taxon>
        <taxon>Asterales</taxon>
        <taxon>Asteraceae</taxon>
        <taxon>Asteroideae</taxon>
        <taxon>Anthemideae</taxon>
        <taxon>Anthemidinae</taxon>
        <taxon>Tanacetum</taxon>
    </lineage>
</organism>
<accession>A0ABQ5HXM6</accession>
<dbReference type="Gene3D" id="2.40.70.10">
    <property type="entry name" value="Acid Proteases"/>
    <property type="match status" value="1"/>
</dbReference>
<dbReference type="PANTHER" id="PTHR33067">
    <property type="entry name" value="RNA-DIRECTED DNA POLYMERASE-RELATED"/>
    <property type="match status" value="1"/>
</dbReference>
<sequence length="164" mass="19008">MYSLYAALSGTTLKPTRMSIRLTNPTYQYPMGIAKNMLIQVRKFVFLVDFVILQMEEDDRVPLILGRPFLHIADAIIRVKNKELNLGIGEDRATFLIDKAMQHYHLNNDTYFCLDVIKEVTKDELDALLDNSKPFLSTSEKISKTPLDKEFKEFMTRNVQEDEV</sequence>
<dbReference type="InterPro" id="IPR021109">
    <property type="entry name" value="Peptidase_aspartic_dom_sf"/>
</dbReference>
<dbReference type="PANTHER" id="PTHR33067:SF35">
    <property type="entry name" value="ASPARTIC PEPTIDASE DDI1-TYPE DOMAIN-CONTAINING PROTEIN"/>
    <property type="match status" value="1"/>
</dbReference>
<dbReference type="EMBL" id="BQNB010020126">
    <property type="protein sequence ID" value="GJT92620.1"/>
    <property type="molecule type" value="Genomic_DNA"/>
</dbReference>
<keyword evidence="2" id="KW-1185">Reference proteome</keyword>
<comment type="caution">
    <text evidence="1">The sequence shown here is derived from an EMBL/GenBank/DDBJ whole genome shotgun (WGS) entry which is preliminary data.</text>
</comment>
<proteinExistence type="predicted"/>
<gene>
    <name evidence="1" type="ORF">Tco_1081465</name>
</gene>
<reference evidence="1" key="2">
    <citation type="submission" date="2022-01" db="EMBL/GenBank/DDBJ databases">
        <authorList>
            <person name="Yamashiro T."/>
            <person name="Shiraishi A."/>
            <person name="Satake H."/>
            <person name="Nakayama K."/>
        </authorList>
    </citation>
    <scope>NUCLEOTIDE SEQUENCE</scope>
</reference>
<keyword evidence="1" id="KW-0548">Nucleotidyltransferase</keyword>
<feature type="non-terminal residue" evidence="1">
    <location>
        <position position="164"/>
    </location>
</feature>
<keyword evidence="1" id="KW-0808">Transferase</keyword>
<protein>
    <submittedName>
        <fullName evidence="1">Reverse transcriptase domain-containing protein</fullName>
    </submittedName>
</protein>
<keyword evidence="1" id="KW-0695">RNA-directed DNA polymerase</keyword>
<reference evidence="1" key="1">
    <citation type="journal article" date="2022" name="Int. J. Mol. Sci.">
        <title>Draft Genome of Tanacetum Coccineum: Genomic Comparison of Closely Related Tanacetum-Family Plants.</title>
        <authorList>
            <person name="Yamashiro T."/>
            <person name="Shiraishi A."/>
            <person name="Nakayama K."/>
            <person name="Satake H."/>
        </authorList>
    </citation>
    <scope>NUCLEOTIDE SEQUENCE</scope>
</reference>
<evidence type="ECO:0000313" key="2">
    <source>
        <dbReference type="Proteomes" id="UP001151760"/>
    </source>
</evidence>
<dbReference type="Proteomes" id="UP001151760">
    <property type="component" value="Unassembled WGS sequence"/>
</dbReference>
<name>A0ABQ5HXM6_9ASTR</name>